<proteinExistence type="inferred from homology"/>
<dbReference type="PANTHER" id="PTHR11360:SF234">
    <property type="entry name" value="MFS-TYPE TRANSPORTER DBAD-RELATED"/>
    <property type="match status" value="1"/>
</dbReference>
<keyword evidence="3" id="KW-0812">Transmembrane</keyword>
<comment type="caution">
    <text evidence="4">The sequence shown here is derived from an EMBL/GenBank/DDBJ whole genome shotgun (WGS) entry which is preliminary data.</text>
</comment>
<feature type="transmembrane region" description="Helical" evidence="3">
    <location>
        <begin position="181"/>
        <end position="201"/>
    </location>
</feature>
<organism evidence="4 5">
    <name type="scientific">Lentinula aciculospora</name>
    <dbReference type="NCBI Taxonomy" id="153920"/>
    <lineage>
        <taxon>Eukaryota</taxon>
        <taxon>Fungi</taxon>
        <taxon>Dikarya</taxon>
        <taxon>Basidiomycota</taxon>
        <taxon>Agaricomycotina</taxon>
        <taxon>Agaricomycetes</taxon>
        <taxon>Agaricomycetidae</taxon>
        <taxon>Agaricales</taxon>
        <taxon>Marasmiineae</taxon>
        <taxon>Omphalotaceae</taxon>
        <taxon>Lentinula</taxon>
    </lineage>
</organism>
<evidence type="ECO:0000313" key="5">
    <source>
        <dbReference type="Proteomes" id="UP001150266"/>
    </source>
</evidence>
<keyword evidence="5" id="KW-1185">Reference proteome</keyword>
<feature type="transmembrane region" description="Helical" evidence="3">
    <location>
        <begin position="323"/>
        <end position="341"/>
    </location>
</feature>
<accession>A0A9W9AQZ5</accession>
<dbReference type="Gene3D" id="1.20.1250.20">
    <property type="entry name" value="MFS general substrate transporter like domains"/>
    <property type="match status" value="2"/>
</dbReference>
<dbReference type="GO" id="GO:0022857">
    <property type="term" value="F:transmembrane transporter activity"/>
    <property type="evidence" value="ECO:0007669"/>
    <property type="project" value="InterPro"/>
</dbReference>
<evidence type="ECO:0000256" key="1">
    <source>
        <dbReference type="ARBA" id="ARBA00004141"/>
    </source>
</evidence>
<protein>
    <submittedName>
        <fullName evidence="4">Major facilitator superfamily domain-containing protein</fullName>
    </submittedName>
</protein>
<reference evidence="4" key="1">
    <citation type="submission" date="2022-08" db="EMBL/GenBank/DDBJ databases">
        <title>A Global Phylogenomic Analysis of the Shiitake Genus Lentinula.</title>
        <authorList>
            <consortium name="DOE Joint Genome Institute"/>
            <person name="Sierra-Patev S."/>
            <person name="Min B."/>
            <person name="Naranjo-Ortiz M."/>
            <person name="Looney B."/>
            <person name="Konkel Z."/>
            <person name="Slot J.C."/>
            <person name="Sakamoto Y."/>
            <person name="Steenwyk J.L."/>
            <person name="Rokas A."/>
            <person name="Carro J."/>
            <person name="Camarero S."/>
            <person name="Ferreira P."/>
            <person name="Molpeceres G."/>
            <person name="Ruiz-Duenas F.J."/>
            <person name="Serrano A."/>
            <person name="Henrissat B."/>
            <person name="Drula E."/>
            <person name="Hughes K.W."/>
            <person name="Mata J.L."/>
            <person name="Ishikawa N.K."/>
            <person name="Vargas-Isla R."/>
            <person name="Ushijima S."/>
            <person name="Smith C.A."/>
            <person name="Ahrendt S."/>
            <person name="Andreopoulos W."/>
            <person name="He G."/>
            <person name="Labutti K."/>
            <person name="Lipzen A."/>
            <person name="Ng V."/>
            <person name="Riley R."/>
            <person name="Sandor L."/>
            <person name="Barry K."/>
            <person name="Martinez A.T."/>
            <person name="Xiao Y."/>
            <person name="Gibbons J.G."/>
            <person name="Terashima K."/>
            <person name="Grigoriev I.V."/>
            <person name="Hibbett D.S."/>
        </authorList>
    </citation>
    <scope>NUCLEOTIDE SEQUENCE</scope>
    <source>
        <strain evidence="4">JLM2183</strain>
    </source>
</reference>
<feature type="transmembrane region" description="Helical" evidence="3">
    <location>
        <begin position="415"/>
        <end position="436"/>
    </location>
</feature>
<dbReference type="InterPro" id="IPR011701">
    <property type="entry name" value="MFS"/>
</dbReference>
<feature type="transmembrane region" description="Helical" evidence="3">
    <location>
        <begin position="213"/>
        <end position="231"/>
    </location>
</feature>
<dbReference type="Proteomes" id="UP001150266">
    <property type="component" value="Unassembled WGS sequence"/>
</dbReference>
<feature type="transmembrane region" description="Helical" evidence="3">
    <location>
        <begin position="292"/>
        <end position="311"/>
    </location>
</feature>
<comment type="subcellular location">
    <subcellularLocation>
        <location evidence="1">Membrane</location>
        <topology evidence="1">Multi-pass membrane protein</topology>
    </subcellularLocation>
</comment>
<name>A0A9W9AQZ5_9AGAR</name>
<dbReference type="AlphaFoldDB" id="A0A9W9AQZ5"/>
<dbReference type="EMBL" id="JAOTPV010000002">
    <property type="protein sequence ID" value="KAJ4488313.1"/>
    <property type="molecule type" value="Genomic_DNA"/>
</dbReference>
<evidence type="ECO:0000313" key="4">
    <source>
        <dbReference type="EMBL" id="KAJ4488313.1"/>
    </source>
</evidence>
<dbReference type="OrthoDB" id="6499973at2759"/>
<gene>
    <name evidence="4" type="ORF">J3R30DRAFT_3435081</name>
</gene>
<dbReference type="Pfam" id="PF07690">
    <property type="entry name" value="MFS_1"/>
    <property type="match status" value="1"/>
</dbReference>
<keyword evidence="3" id="KW-0472">Membrane</keyword>
<evidence type="ECO:0000256" key="2">
    <source>
        <dbReference type="ARBA" id="ARBA00006727"/>
    </source>
</evidence>
<evidence type="ECO:0000256" key="3">
    <source>
        <dbReference type="SAM" id="Phobius"/>
    </source>
</evidence>
<dbReference type="SUPFAM" id="SSF103473">
    <property type="entry name" value="MFS general substrate transporter"/>
    <property type="match status" value="1"/>
</dbReference>
<sequence length="454" mass="49158">MRMSVSHAEDILPSRIDEMEKLDATRQLQDLESKPPQNANAMSPTDGGRDAWMTIAGCFMVQFCTIGYSNAFGVYQDIYTREFLSNKSPSDISWIGSFQYFMQYAPGIFVGHAFDAGYFRHMMILGSFLEVFSMFMLSLVRKGQYYQVFLAQAIGIGLGQALLFIPSLTVISQHFKRRRSFAIGVAVTGASVGGIIWPILLNQLDQKATFGNANRAAGAVAGVLLLCANILMKPRRVEGKALTGVHIGMKSVFRDVAFMVSISAACLVSLGLFFPYFYLQLYAVSQGVPPRLAFYALAILNAGSIVGRLVPNFFADGLGPYNMIIPCLFLTAVLLFVVLAVHSFAGIVLFGLFYGCTSGSYISLIPSIIGQLSRQSGQPGLRMGFAFTSVGFWILVGTPIEGALLHFSGTNGSLLWSPCIIFSAIAVACGALGMLISRMLFVQGGRNGGLGQLI</sequence>
<feature type="transmembrane region" description="Helical" evidence="3">
    <location>
        <begin position="122"/>
        <end position="140"/>
    </location>
</feature>
<feature type="transmembrane region" description="Helical" evidence="3">
    <location>
        <begin position="146"/>
        <end position="169"/>
    </location>
</feature>
<dbReference type="InterPro" id="IPR036259">
    <property type="entry name" value="MFS_trans_sf"/>
</dbReference>
<dbReference type="InterPro" id="IPR050327">
    <property type="entry name" value="Proton-linked_MCT"/>
</dbReference>
<feature type="transmembrane region" description="Helical" evidence="3">
    <location>
        <begin position="51"/>
        <end position="72"/>
    </location>
</feature>
<dbReference type="PANTHER" id="PTHR11360">
    <property type="entry name" value="MONOCARBOXYLATE TRANSPORTER"/>
    <property type="match status" value="1"/>
</dbReference>
<feature type="transmembrane region" description="Helical" evidence="3">
    <location>
        <begin position="347"/>
        <end position="369"/>
    </location>
</feature>
<feature type="transmembrane region" description="Helical" evidence="3">
    <location>
        <begin position="252"/>
        <end position="277"/>
    </location>
</feature>
<comment type="similarity">
    <text evidence="2">Belongs to the major facilitator superfamily. Monocarboxylate porter (TC 2.A.1.13) family.</text>
</comment>
<keyword evidence="3" id="KW-1133">Transmembrane helix</keyword>
<feature type="transmembrane region" description="Helical" evidence="3">
    <location>
        <begin position="381"/>
        <end position="400"/>
    </location>
</feature>
<dbReference type="GO" id="GO:0016020">
    <property type="term" value="C:membrane"/>
    <property type="evidence" value="ECO:0007669"/>
    <property type="project" value="UniProtKB-SubCell"/>
</dbReference>